<evidence type="ECO:0000259" key="7">
    <source>
        <dbReference type="Pfam" id="PF02631"/>
    </source>
</evidence>
<comment type="similarity">
    <text evidence="2 5">Belongs to the RecX family.</text>
</comment>
<feature type="domain" description="RecX third three-helical" evidence="8">
    <location>
        <begin position="135"/>
        <end position="176"/>
    </location>
</feature>
<dbReference type="Pfam" id="PF02631">
    <property type="entry name" value="RecX_HTH2"/>
    <property type="match status" value="1"/>
</dbReference>
<feature type="domain" description="RecX second three-helical" evidence="7">
    <location>
        <begin position="86"/>
        <end position="127"/>
    </location>
</feature>
<evidence type="ECO:0000256" key="1">
    <source>
        <dbReference type="ARBA" id="ARBA00004496"/>
    </source>
</evidence>
<dbReference type="Pfam" id="PF21981">
    <property type="entry name" value="RecX_HTH3"/>
    <property type="match status" value="1"/>
</dbReference>
<dbReference type="PANTHER" id="PTHR33602">
    <property type="entry name" value="REGULATORY PROTEIN RECX FAMILY PROTEIN"/>
    <property type="match status" value="1"/>
</dbReference>
<protein>
    <recommendedName>
        <fullName evidence="3 5">Regulatory protein RecX</fullName>
    </recommendedName>
</protein>
<dbReference type="InterPro" id="IPR053925">
    <property type="entry name" value="RecX_HTH_3rd"/>
</dbReference>
<organism evidence="10 11">
    <name type="scientific">Kribbella orskensis</name>
    <dbReference type="NCBI Taxonomy" id="2512216"/>
    <lineage>
        <taxon>Bacteria</taxon>
        <taxon>Bacillati</taxon>
        <taxon>Actinomycetota</taxon>
        <taxon>Actinomycetes</taxon>
        <taxon>Propionibacteriales</taxon>
        <taxon>Kribbellaceae</taxon>
        <taxon>Kribbella</taxon>
    </lineage>
</organism>
<dbReference type="InterPro" id="IPR053926">
    <property type="entry name" value="RecX_HTH_1st"/>
</dbReference>
<sequence>MSTSESTRPGPRRRRRFGSGQPSTPADPELDKPSDPESAARTILLDKLTAQPRTRAELADILAEREIPDEVAAAVLDRFTEVGLINDAAFANAWVESRHRGRGLGKRALAQELRRRGVDDELARDALDELDPDQEEATARALVRRKLRSMRSLDRQVAMRRLLGMLARKGYPGGLAMTIVKQELAATDEELPLLNDSGLEVE</sequence>
<evidence type="ECO:0000256" key="3">
    <source>
        <dbReference type="ARBA" id="ARBA00018111"/>
    </source>
</evidence>
<accession>A0ABY2BUK3</accession>
<evidence type="ECO:0000256" key="5">
    <source>
        <dbReference type="HAMAP-Rule" id="MF_01114"/>
    </source>
</evidence>
<evidence type="ECO:0000313" key="10">
    <source>
        <dbReference type="EMBL" id="TCO29493.1"/>
    </source>
</evidence>
<evidence type="ECO:0000313" key="11">
    <source>
        <dbReference type="Proteomes" id="UP000295818"/>
    </source>
</evidence>
<evidence type="ECO:0000259" key="8">
    <source>
        <dbReference type="Pfam" id="PF21981"/>
    </source>
</evidence>
<evidence type="ECO:0000256" key="4">
    <source>
        <dbReference type="ARBA" id="ARBA00022490"/>
    </source>
</evidence>
<comment type="subcellular location">
    <subcellularLocation>
        <location evidence="1 5">Cytoplasm</location>
    </subcellularLocation>
</comment>
<comment type="caution">
    <text evidence="10">The sequence shown here is derived from an EMBL/GenBank/DDBJ whole genome shotgun (WGS) entry which is preliminary data.</text>
</comment>
<proteinExistence type="inferred from homology"/>
<dbReference type="InterPro" id="IPR053924">
    <property type="entry name" value="RecX_HTH_2nd"/>
</dbReference>
<dbReference type="RefSeq" id="WP_241998022.1">
    <property type="nucleotide sequence ID" value="NZ_SLWM01000002.1"/>
</dbReference>
<evidence type="ECO:0000259" key="9">
    <source>
        <dbReference type="Pfam" id="PF21982"/>
    </source>
</evidence>
<dbReference type="Proteomes" id="UP000295818">
    <property type="component" value="Unassembled WGS sequence"/>
</dbReference>
<dbReference type="EMBL" id="SLWM01000002">
    <property type="protein sequence ID" value="TCO29493.1"/>
    <property type="molecule type" value="Genomic_DNA"/>
</dbReference>
<dbReference type="Gene3D" id="1.10.10.10">
    <property type="entry name" value="Winged helix-like DNA-binding domain superfamily/Winged helix DNA-binding domain"/>
    <property type="match status" value="1"/>
</dbReference>
<keyword evidence="11" id="KW-1185">Reference proteome</keyword>
<dbReference type="HAMAP" id="MF_01114">
    <property type="entry name" value="RecX"/>
    <property type="match status" value="1"/>
</dbReference>
<reference evidence="10 11" key="1">
    <citation type="journal article" date="2015" name="Stand. Genomic Sci.">
        <title>Genomic Encyclopedia of Bacterial and Archaeal Type Strains, Phase III: the genomes of soil and plant-associated and newly described type strains.</title>
        <authorList>
            <person name="Whitman W.B."/>
            <person name="Woyke T."/>
            <person name="Klenk H.P."/>
            <person name="Zhou Y."/>
            <person name="Lilburn T.G."/>
            <person name="Beck B.J."/>
            <person name="De Vos P."/>
            <person name="Vandamme P."/>
            <person name="Eisen J.A."/>
            <person name="Garrity G."/>
            <person name="Hugenholtz P."/>
            <person name="Kyrpides N.C."/>
        </authorList>
    </citation>
    <scope>NUCLEOTIDE SEQUENCE [LARGE SCALE GENOMIC DNA]</scope>
    <source>
        <strain evidence="10 11">VKM Ac-2538</strain>
    </source>
</reference>
<dbReference type="InterPro" id="IPR003783">
    <property type="entry name" value="Regulatory_RecX"/>
</dbReference>
<feature type="domain" description="RecX first three-helical" evidence="9">
    <location>
        <begin position="40"/>
        <end position="78"/>
    </location>
</feature>
<feature type="region of interest" description="Disordered" evidence="6">
    <location>
        <begin position="1"/>
        <end position="40"/>
    </location>
</feature>
<dbReference type="InterPro" id="IPR036388">
    <property type="entry name" value="WH-like_DNA-bd_sf"/>
</dbReference>
<name>A0ABY2BUK3_9ACTN</name>
<dbReference type="Pfam" id="PF21982">
    <property type="entry name" value="RecX_HTH1"/>
    <property type="match status" value="1"/>
</dbReference>
<keyword evidence="4 5" id="KW-0963">Cytoplasm</keyword>
<dbReference type="PANTHER" id="PTHR33602:SF1">
    <property type="entry name" value="REGULATORY PROTEIN RECX FAMILY PROTEIN"/>
    <property type="match status" value="1"/>
</dbReference>
<comment type="function">
    <text evidence="5">Modulates RecA activity.</text>
</comment>
<gene>
    <name evidence="5" type="primary">recX</name>
    <name evidence="10" type="ORF">EV644_102211</name>
</gene>
<evidence type="ECO:0000256" key="2">
    <source>
        <dbReference type="ARBA" id="ARBA00009695"/>
    </source>
</evidence>
<evidence type="ECO:0000256" key="6">
    <source>
        <dbReference type="SAM" id="MobiDB-lite"/>
    </source>
</evidence>